<accession>A0AB34PJT0</accession>
<name>A0AB34PJT0_9PORP</name>
<organism evidence="3 4">
    <name type="scientific">Porphyromonas crevioricanis</name>
    <dbReference type="NCBI Taxonomy" id="393921"/>
    <lineage>
        <taxon>Bacteria</taxon>
        <taxon>Pseudomonadati</taxon>
        <taxon>Bacteroidota</taxon>
        <taxon>Bacteroidia</taxon>
        <taxon>Bacteroidales</taxon>
        <taxon>Porphyromonadaceae</taxon>
        <taxon>Porphyromonas</taxon>
    </lineage>
</organism>
<dbReference type="PANTHER" id="PTHR16301:SF20">
    <property type="entry name" value="IMPACT FAMILY MEMBER YIGZ"/>
    <property type="match status" value="1"/>
</dbReference>
<comment type="caution">
    <text evidence="3">The sequence shown here is derived from an EMBL/GenBank/DDBJ whole genome shotgun (WGS) entry which is preliminary data.</text>
</comment>
<dbReference type="EMBL" id="JQJC01000006">
    <property type="protein sequence ID" value="KGN96354.1"/>
    <property type="molecule type" value="Genomic_DNA"/>
</dbReference>
<dbReference type="RefSeq" id="WP_023936698.1">
    <property type="nucleotide sequence ID" value="NZ_FUXH01000012.1"/>
</dbReference>
<dbReference type="InterPro" id="IPR020569">
    <property type="entry name" value="UPF0029_Impact_CS"/>
</dbReference>
<dbReference type="InterPro" id="IPR036956">
    <property type="entry name" value="Impact_N_sf"/>
</dbReference>
<dbReference type="Proteomes" id="UP000030136">
    <property type="component" value="Unassembled WGS sequence"/>
</dbReference>
<dbReference type="PROSITE" id="PS00910">
    <property type="entry name" value="UPF0029"/>
    <property type="match status" value="1"/>
</dbReference>
<dbReference type="PANTHER" id="PTHR16301">
    <property type="entry name" value="IMPACT-RELATED"/>
    <property type="match status" value="1"/>
</dbReference>
<dbReference type="Pfam" id="PF01205">
    <property type="entry name" value="Impact_N"/>
    <property type="match status" value="1"/>
</dbReference>
<dbReference type="Gene3D" id="3.30.230.30">
    <property type="entry name" value="Impact, N-terminal domain"/>
    <property type="match status" value="1"/>
</dbReference>
<feature type="domain" description="Impact N-terminal" evidence="2">
    <location>
        <begin position="20"/>
        <end position="124"/>
    </location>
</feature>
<sequence length="209" mass="23283">MTGDTYYTIAAKSESSLTEKRSRFLAFLEPVCTAEQALEIVATYRKKYYDARHVCWAYRLGADGIERSNDDGEPSGTAGKPILGRLVSADLSDVVGIVVRYFGGIKLGTSGLIEAYRTAMAMAIEEADRLPVIRKEEMDIQFGYELMGEIMRLVKDSSAEVIEQDCRESCRLRIRIRANDSPQLKSRLSSLYGCQLSVPNEKTDSSQAE</sequence>
<evidence type="ECO:0000256" key="1">
    <source>
        <dbReference type="ARBA" id="ARBA00007665"/>
    </source>
</evidence>
<evidence type="ECO:0000259" key="2">
    <source>
        <dbReference type="Pfam" id="PF01205"/>
    </source>
</evidence>
<dbReference type="SUPFAM" id="SSF54211">
    <property type="entry name" value="Ribosomal protein S5 domain 2-like"/>
    <property type="match status" value="1"/>
</dbReference>
<gene>
    <name evidence="3" type="ORF">HQ38_01815</name>
</gene>
<protein>
    <submittedName>
        <fullName evidence="3">Xaa-Pro dipeptidase</fullName>
    </submittedName>
</protein>
<dbReference type="InterPro" id="IPR001498">
    <property type="entry name" value="Impact_N"/>
</dbReference>
<dbReference type="GO" id="GO:0005737">
    <property type="term" value="C:cytoplasm"/>
    <property type="evidence" value="ECO:0007669"/>
    <property type="project" value="TreeGrafter"/>
</dbReference>
<dbReference type="InterPro" id="IPR023582">
    <property type="entry name" value="Impact"/>
</dbReference>
<dbReference type="InterPro" id="IPR020568">
    <property type="entry name" value="Ribosomal_Su5_D2-typ_SF"/>
</dbReference>
<dbReference type="AlphaFoldDB" id="A0AB34PJT0"/>
<proteinExistence type="inferred from homology"/>
<comment type="similarity">
    <text evidence="1">Belongs to the IMPACT family.</text>
</comment>
<reference evidence="3 4" key="1">
    <citation type="submission" date="2014-08" db="EMBL/GenBank/DDBJ databases">
        <title>Porphyromonas crevioricanis strain:COT-253_OH1447 Genome sequencing.</title>
        <authorList>
            <person name="Wallis C."/>
            <person name="Deusch O."/>
            <person name="O'Flynn C."/>
            <person name="Davis I."/>
            <person name="Jospin G."/>
            <person name="Darling A.E."/>
            <person name="Coil D.A."/>
            <person name="Alexiev A."/>
            <person name="Horsfall A."/>
            <person name="Kirkwood N."/>
            <person name="Harris S."/>
            <person name="Eisen J.A."/>
        </authorList>
    </citation>
    <scope>NUCLEOTIDE SEQUENCE [LARGE SCALE GENOMIC DNA]</scope>
    <source>
        <strain evidence="4">COT-253 OH1447</strain>
    </source>
</reference>
<evidence type="ECO:0000313" key="4">
    <source>
        <dbReference type="Proteomes" id="UP000030136"/>
    </source>
</evidence>
<dbReference type="GO" id="GO:0006446">
    <property type="term" value="P:regulation of translational initiation"/>
    <property type="evidence" value="ECO:0007669"/>
    <property type="project" value="TreeGrafter"/>
</dbReference>
<evidence type="ECO:0000313" key="3">
    <source>
        <dbReference type="EMBL" id="KGN96354.1"/>
    </source>
</evidence>